<protein>
    <submittedName>
        <fullName evidence="1">Uncharacterized protein</fullName>
    </submittedName>
</protein>
<sequence>MHNSLIHCHNRANLAALERYLQGLSNHIKICS</sequence>
<evidence type="ECO:0000313" key="2">
    <source>
        <dbReference type="Proteomes" id="UP001234989"/>
    </source>
</evidence>
<dbReference type="Proteomes" id="UP001234989">
    <property type="component" value="Chromosome 9"/>
</dbReference>
<evidence type="ECO:0000313" key="1">
    <source>
        <dbReference type="EMBL" id="WMV46673.1"/>
    </source>
</evidence>
<proteinExistence type="predicted"/>
<gene>
    <name evidence="1" type="ORF">MTR67_040058</name>
</gene>
<keyword evidence="2" id="KW-1185">Reference proteome</keyword>
<dbReference type="AlphaFoldDB" id="A0AAF0UHY2"/>
<accession>A0AAF0UHY2</accession>
<name>A0AAF0UHY2_SOLVR</name>
<organism evidence="1 2">
    <name type="scientific">Solanum verrucosum</name>
    <dbReference type="NCBI Taxonomy" id="315347"/>
    <lineage>
        <taxon>Eukaryota</taxon>
        <taxon>Viridiplantae</taxon>
        <taxon>Streptophyta</taxon>
        <taxon>Embryophyta</taxon>
        <taxon>Tracheophyta</taxon>
        <taxon>Spermatophyta</taxon>
        <taxon>Magnoliopsida</taxon>
        <taxon>eudicotyledons</taxon>
        <taxon>Gunneridae</taxon>
        <taxon>Pentapetalae</taxon>
        <taxon>asterids</taxon>
        <taxon>lamiids</taxon>
        <taxon>Solanales</taxon>
        <taxon>Solanaceae</taxon>
        <taxon>Solanoideae</taxon>
        <taxon>Solaneae</taxon>
        <taxon>Solanum</taxon>
    </lineage>
</organism>
<dbReference type="EMBL" id="CP133620">
    <property type="protein sequence ID" value="WMV46673.1"/>
    <property type="molecule type" value="Genomic_DNA"/>
</dbReference>
<reference evidence="1" key="1">
    <citation type="submission" date="2023-08" db="EMBL/GenBank/DDBJ databases">
        <title>A de novo genome assembly of Solanum verrucosum Schlechtendal, a Mexican diploid species geographically isolated from the other diploid A-genome species in potato relatives.</title>
        <authorList>
            <person name="Hosaka K."/>
        </authorList>
    </citation>
    <scope>NUCLEOTIDE SEQUENCE</scope>
    <source>
        <tissue evidence="1">Young leaves</tissue>
    </source>
</reference>